<dbReference type="InterPro" id="IPR029016">
    <property type="entry name" value="GAF-like_dom_sf"/>
</dbReference>
<evidence type="ECO:0000313" key="7">
    <source>
        <dbReference type="Proteomes" id="UP000530564"/>
    </source>
</evidence>
<dbReference type="InterPro" id="IPR005471">
    <property type="entry name" value="Tscrpt_reg_IclR_N"/>
</dbReference>
<dbReference type="Gene3D" id="1.10.10.10">
    <property type="entry name" value="Winged helix-like DNA-binding domain superfamily/Winged helix DNA-binding domain"/>
    <property type="match status" value="1"/>
</dbReference>
<dbReference type="AlphaFoldDB" id="A0A840A2U6"/>
<organism evidence="6 7">
    <name type="scientific">Phenylobacterium haematophilum</name>
    <dbReference type="NCBI Taxonomy" id="98513"/>
    <lineage>
        <taxon>Bacteria</taxon>
        <taxon>Pseudomonadati</taxon>
        <taxon>Pseudomonadota</taxon>
        <taxon>Alphaproteobacteria</taxon>
        <taxon>Caulobacterales</taxon>
        <taxon>Caulobacteraceae</taxon>
        <taxon>Phenylobacterium</taxon>
    </lineage>
</organism>
<dbReference type="InterPro" id="IPR036388">
    <property type="entry name" value="WH-like_DNA-bd_sf"/>
</dbReference>
<keyword evidence="1" id="KW-0805">Transcription regulation</keyword>
<dbReference type="GO" id="GO:0003700">
    <property type="term" value="F:DNA-binding transcription factor activity"/>
    <property type="evidence" value="ECO:0007669"/>
    <property type="project" value="TreeGrafter"/>
</dbReference>
<dbReference type="InterPro" id="IPR014757">
    <property type="entry name" value="Tscrpt_reg_IclR_C"/>
</dbReference>
<keyword evidence="7" id="KW-1185">Reference proteome</keyword>
<protein>
    <submittedName>
        <fullName evidence="6">DNA-binding IclR family transcriptional regulator</fullName>
    </submittedName>
</protein>
<dbReference type="FunFam" id="1.10.10.10:FF:000056">
    <property type="entry name" value="IclR family transcriptional regulator"/>
    <property type="match status" value="1"/>
</dbReference>
<evidence type="ECO:0000259" key="4">
    <source>
        <dbReference type="PROSITE" id="PS51077"/>
    </source>
</evidence>
<accession>A0A840A2U6</accession>
<dbReference type="GO" id="GO:0003677">
    <property type="term" value="F:DNA binding"/>
    <property type="evidence" value="ECO:0007669"/>
    <property type="project" value="UniProtKB-KW"/>
</dbReference>
<evidence type="ECO:0000259" key="5">
    <source>
        <dbReference type="PROSITE" id="PS51078"/>
    </source>
</evidence>
<dbReference type="EMBL" id="JACIDK010000008">
    <property type="protein sequence ID" value="MBB3893285.1"/>
    <property type="molecule type" value="Genomic_DNA"/>
</dbReference>
<dbReference type="SMART" id="SM00346">
    <property type="entry name" value="HTH_ICLR"/>
    <property type="match status" value="1"/>
</dbReference>
<dbReference type="PANTHER" id="PTHR30136:SF35">
    <property type="entry name" value="HTH-TYPE TRANSCRIPTIONAL REGULATOR RV1719"/>
    <property type="match status" value="1"/>
</dbReference>
<comment type="caution">
    <text evidence="6">The sequence shown here is derived from an EMBL/GenBank/DDBJ whole genome shotgun (WGS) entry which is preliminary data.</text>
</comment>
<dbReference type="Proteomes" id="UP000530564">
    <property type="component" value="Unassembled WGS sequence"/>
</dbReference>
<dbReference type="PANTHER" id="PTHR30136">
    <property type="entry name" value="HELIX-TURN-HELIX TRANSCRIPTIONAL REGULATOR, ICLR FAMILY"/>
    <property type="match status" value="1"/>
</dbReference>
<evidence type="ECO:0000313" key="6">
    <source>
        <dbReference type="EMBL" id="MBB3893285.1"/>
    </source>
</evidence>
<name>A0A840A2U6_9CAUL</name>
<dbReference type="GO" id="GO:0045892">
    <property type="term" value="P:negative regulation of DNA-templated transcription"/>
    <property type="evidence" value="ECO:0007669"/>
    <property type="project" value="TreeGrafter"/>
</dbReference>
<keyword evidence="2 6" id="KW-0238">DNA-binding</keyword>
<feature type="domain" description="HTH iclR-type" evidence="4">
    <location>
        <begin position="2"/>
        <end position="64"/>
    </location>
</feature>
<dbReference type="PROSITE" id="PS51078">
    <property type="entry name" value="ICLR_ED"/>
    <property type="match status" value="1"/>
</dbReference>
<gene>
    <name evidence="6" type="ORF">GGQ61_004027</name>
</gene>
<reference evidence="6 7" key="1">
    <citation type="submission" date="2020-08" db="EMBL/GenBank/DDBJ databases">
        <title>Genomic Encyclopedia of Type Strains, Phase IV (KMG-IV): sequencing the most valuable type-strain genomes for metagenomic binning, comparative biology and taxonomic classification.</title>
        <authorList>
            <person name="Goeker M."/>
        </authorList>
    </citation>
    <scope>NUCLEOTIDE SEQUENCE [LARGE SCALE GENOMIC DNA]</scope>
    <source>
        <strain evidence="6 7">DSM 21793</strain>
    </source>
</reference>
<sequence>MDTTVAKGFAVLEVLARAKRPMRLSALTEALGLQKSNVHRLLSTLIELGYVEKDAETSRYFASLKAWELGVAIISTNSLRRTVSPYLQKLHQQTQDTVLLAAPVGHEVLFLDRVAPARALRYTPMNGTRAPMTLTAAGRVFLSAMSDPAPAIAKGLAEHPADRDFSPESVLAELAEVRASGLAVLDGGLLPGSRSVSAPIEGPDGAPVGAISVSAMEGRMSGAHLREVSEALLAISNEIGVLGDR</sequence>
<dbReference type="Pfam" id="PF01614">
    <property type="entry name" value="IclR_C"/>
    <property type="match status" value="1"/>
</dbReference>
<dbReference type="InterPro" id="IPR036390">
    <property type="entry name" value="WH_DNA-bd_sf"/>
</dbReference>
<dbReference type="InterPro" id="IPR050707">
    <property type="entry name" value="HTH_MetabolicPath_Reg"/>
</dbReference>
<dbReference type="PROSITE" id="PS51077">
    <property type="entry name" value="HTH_ICLR"/>
    <property type="match status" value="1"/>
</dbReference>
<dbReference type="SUPFAM" id="SSF55781">
    <property type="entry name" value="GAF domain-like"/>
    <property type="match status" value="1"/>
</dbReference>
<feature type="domain" description="IclR-ED" evidence="5">
    <location>
        <begin position="65"/>
        <end position="245"/>
    </location>
</feature>
<proteinExistence type="predicted"/>
<dbReference type="RefSeq" id="WP_183776698.1">
    <property type="nucleotide sequence ID" value="NZ_JACIDK010000008.1"/>
</dbReference>
<evidence type="ECO:0000256" key="1">
    <source>
        <dbReference type="ARBA" id="ARBA00023015"/>
    </source>
</evidence>
<evidence type="ECO:0000256" key="2">
    <source>
        <dbReference type="ARBA" id="ARBA00023125"/>
    </source>
</evidence>
<dbReference type="SUPFAM" id="SSF46785">
    <property type="entry name" value="Winged helix' DNA-binding domain"/>
    <property type="match status" value="1"/>
</dbReference>
<dbReference type="Pfam" id="PF09339">
    <property type="entry name" value="HTH_IclR"/>
    <property type="match status" value="1"/>
</dbReference>
<evidence type="ECO:0000256" key="3">
    <source>
        <dbReference type="ARBA" id="ARBA00023163"/>
    </source>
</evidence>
<keyword evidence="3" id="KW-0804">Transcription</keyword>
<dbReference type="Gene3D" id="3.30.450.40">
    <property type="match status" value="1"/>
</dbReference>